<feature type="compositionally biased region" description="Basic and acidic residues" evidence="1">
    <location>
        <begin position="1"/>
        <end position="12"/>
    </location>
</feature>
<feature type="region of interest" description="Disordered" evidence="1">
    <location>
        <begin position="1"/>
        <end position="58"/>
    </location>
</feature>
<dbReference type="EMBL" id="MU167229">
    <property type="protein sequence ID" value="KAG0149269.1"/>
    <property type="molecule type" value="Genomic_DNA"/>
</dbReference>
<evidence type="ECO:0000313" key="2">
    <source>
        <dbReference type="EMBL" id="KAG0149269.1"/>
    </source>
</evidence>
<protein>
    <submittedName>
        <fullName evidence="2">Uncharacterized protein</fullName>
    </submittedName>
</protein>
<proteinExistence type="predicted"/>
<name>A0A9P6NS79_9BASI</name>
<evidence type="ECO:0000256" key="1">
    <source>
        <dbReference type="SAM" id="MobiDB-lite"/>
    </source>
</evidence>
<accession>A0A9P6NS79</accession>
<dbReference type="AlphaFoldDB" id="A0A9P6NS79"/>
<dbReference type="Proteomes" id="UP000886653">
    <property type="component" value="Unassembled WGS sequence"/>
</dbReference>
<gene>
    <name evidence="2" type="ORF">CROQUDRAFT_89352</name>
</gene>
<comment type="caution">
    <text evidence="2">The sequence shown here is derived from an EMBL/GenBank/DDBJ whole genome shotgun (WGS) entry which is preliminary data.</text>
</comment>
<reference evidence="2" key="1">
    <citation type="submission" date="2013-11" db="EMBL/GenBank/DDBJ databases">
        <title>Genome sequence of the fusiform rust pathogen reveals effectors for host alternation and coevolution with pine.</title>
        <authorList>
            <consortium name="DOE Joint Genome Institute"/>
            <person name="Smith K."/>
            <person name="Pendleton A."/>
            <person name="Kubisiak T."/>
            <person name="Anderson C."/>
            <person name="Salamov A."/>
            <person name="Aerts A."/>
            <person name="Riley R."/>
            <person name="Clum A."/>
            <person name="Lindquist E."/>
            <person name="Ence D."/>
            <person name="Campbell M."/>
            <person name="Kronenberg Z."/>
            <person name="Feau N."/>
            <person name="Dhillon B."/>
            <person name="Hamelin R."/>
            <person name="Burleigh J."/>
            <person name="Smith J."/>
            <person name="Yandell M."/>
            <person name="Nelson C."/>
            <person name="Grigoriev I."/>
            <person name="Davis J."/>
        </authorList>
    </citation>
    <scope>NUCLEOTIDE SEQUENCE</scope>
    <source>
        <strain evidence="2">G11</strain>
    </source>
</reference>
<sequence>MSSTSKEGRLDYEELPCSHPTLPSTPFPITNESETESKLSTTRAYSPPNTNMSSEPSIVIHGIPGRMRLVSD</sequence>
<keyword evidence="3" id="KW-1185">Reference proteome</keyword>
<evidence type="ECO:0000313" key="3">
    <source>
        <dbReference type="Proteomes" id="UP000886653"/>
    </source>
</evidence>
<feature type="compositionally biased region" description="Polar residues" evidence="1">
    <location>
        <begin position="21"/>
        <end position="56"/>
    </location>
</feature>
<organism evidence="2 3">
    <name type="scientific">Cronartium quercuum f. sp. fusiforme G11</name>
    <dbReference type="NCBI Taxonomy" id="708437"/>
    <lineage>
        <taxon>Eukaryota</taxon>
        <taxon>Fungi</taxon>
        <taxon>Dikarya</taxon>
        <taxon>Basidiomycota</taxon>
        <taxon>Pucciniomycotina</taxon>
        <taxon>Pucciniomycetes</taxon>
        <taxon>Pucciniales</taxon>
        <taxon>Coleosporiaceae</taxon>
        <taxon>Cronartium</taxon>
    </lineage>
</organism>